<reference evidence="1" key="2">
    <citation type="submission" date="2014-06" db="EMBL/GenBank/DDBJ databases">
        <authorList>
            <person name="Aslett M."/>
        </authorList>
    </citation>
    <scope>NUCLEOTIDE SEQUENCE</scope>
</reference>
<gene>
    <name evidence="1" type="ORF">EgrG_002042700</name>
</gene>
<protein>
    <submittedName>
        <fullName evidence="3">Dynactin subunit 5</fullName>
    </submittedName>
</protein>
<dbReference type="Proteomes" id="UP000492820">
    <property type="component" value="Unassembled WGS sequence"/>
</dbReference>
<dbReference type="WBParaSite" id="EgrG_002042700">
    <property type="protein sequence ID" value="EgrG_002042700"/>
    <property type="gene ID" value="EgrG_002042700"/>
</dbReference>
<sequence>MLKLNVTEGEHMLRMGESVTISNRRVAIGVYLRQPQQSNVLQGCYLQVKPAAPVVAVNLQEKSVTELSTSIESTVHRSCLLYLSSS</sequence>
<evidence type="ECO:0000313" key="1">
    <source>
        <dbReference type="EMBL" id="CDS23583.1"/>
    </source>
</evidence>
<dbReference type="AlphaFoldDB" id="A0A068X0T5"/>
<dbReference type="EMBL" id="LK028592">
    <property type="protein sequence ID" value="CDS23583.1"/>
    <property type="molecule type" value="Genomic_DNA"/>
</dbReference>
<name>A0A068X0T5_ECHGR</name>
<organism evidence="1">
    <name type="scientific">Echinococcus granulosus</name>
    <name type="common">Hydatid tapeworm</name>
    <dbReference type="NCBI Taxonomy" id="6210"/>
    <lineage>
        <taxon>Eukaryota</taxon>
        <taxon>Metazoa</taxon>
        <taxon>Spiralia</taxon>
        <taxon>Lophotrochozoa</taxon>
        <taxon>Platyhelminthes</taxon>
        <taxon>Cestoda</taxon>
        <taxon>Eucestoda</taxon>
        <taxon>Cyclophyllidea</taxon>
        <taxon>Taeniidae</taxon>
        <taxon>Echinococcus</taxon>
        <taxon>Echinococcus granulosus group</taxon>
    </lineage>
</organism>
<evidence type="ECO:0000313" key="3">
    <source>
        <dbReference type="WBParaSite" id="EgrG_002042700"/>
    </source>
</evidence>
<accession>A0A068X0T5</accession>
<evidence type="ECO:0000313" key="2">
    <source>
        <dbReference type="Proteomes" id="UP000492820"/>
    </source>
</evidence>
<reference evidence="3" key="3">
    <citation type="submission" date="2020-10" db="UniProtKB">
        <authorList>
            <consortium name="WormBaseParasite"/>
        </authorList>
    </citation>
    <scope>IDENTIFICATION</scope>
</reference>
<reference evidence="1 2" key="1">
    <citation type="journal article" date="2013" name="Nature">
        <title>The genomes of four tapeworm species reveal adaptations to parasitism.</title>
        <authorList>
            <person name="Tsai I.J."/>
            <person name="Zarowiecki M."/>
            <person name="Holroyd N."/>
            <person name="Garciarrubio A."/>
            <person name="Sanchez-Flores A."/>
            <person name="Brooks K.L."/>
            <person name="Tracey A."/>
            <person name="Bobes R.J."/>
            <person name="Fragoso G."/>
            <person name="Sciutto E."/>
            <person name="Aslett M."/>
            <person name="Beasley H."/>
            <person name="Bennett H.M."/>
            <person name="Cai J."/>
            <person name="Camicia F."/>
            <person name="Clark R."/>
            <person name="Cucher M."/>
            <person name="De Silva N."/>
            <person name="Day T.A."/>
            <person name="Deplazes P."/>
            <person name="Estrada K."/>
            <person name="Fernandez C."/>
            <person name="Holland P.W."/>
            <person name="Hou J."/>
            <person name="Hu S."/>
            <person name="Huckvale T."/>
            <person name="Hung S.S."/>
            <person name="Kamenetzky L."/>
            <person name="Keane J.A."/>
            <person name="Kiss F."/>
            <person name="Koziol U."/>
            <person name="Lambert O."/>
            <person name="Liu K."/>
            <person name="Luo X."/>
            <person name="Luo Y."/>
            <person name="Macchiaroli N."/>
            <person name="Nichol S."/>
            <person name="Paps J."/>
            <person name="Parkinson J."/>
            <person name="Pouchkina-Stantcheva N."/>
            <person name="Riddiford N."/>
            <person name="Rosenzvit M."/>
            <person name="Salinas G."/>
            <person name="Wasmuth J.D."/>
            <person name="Zamanian M."/>
            <person name="Zheng Y."/>
            <person name="Cai X."/>
            <person name="Soberon X."/>
            <person name="Olson P.D."/>
            <person name="Laclette J.P."/>
            <person name="Brehm K."/>
            <person name="Berriman M."/>
            <person name="Garciarrubio A."/>
            <person name="Bobes R.J."/>
            <person name="Fragoso G."/>
            <person name="Sanchez-Flores A."/>
            <person name="Estrada K."/>
            <person name="Cevallos M.A."/>
            <person name="Morett E."/>
            <person name="Gonzalez V."/>
            <person name="Portillo T."/>
            <person name="Ochoa-Leyva A."/>
            <person name="Jose M.V."/>
            <person name="Sciutto E."/>
            <person name="Landa A."/>
            <person name="Jimenez L."/>
            <person name="Valdes V."/>
            <person name="Carrero J.C."/>
            <person name="Larralde C."/>
            <person name="Morales-Montor J."/>
            <person name="Limon-Lason J."/>
            <person name="Soberon X."/>
            <person name="Laclette J.P."/>
        </authorList>
    </citation>
    <scope>NUCLEOTIDE SEQUENCE [LARGE SCALE GENOMIC DNA]</scope>
</reference>
<proteinExistence type="predicted"/>